<protein>
    <recommendedName>
        <fullName evidence="9">FAD/NAD(P)-binding domain-containing protein</fullName>
    </recommendedName>
</protein>
<evidence type="ECO:0000256" key="6">
    <source>
        <dbReference type="ARBA" id="ARBA00023002"/>
    </source>
</evidence>
<dbReference type="Proteomes" id="UP000758603">
    <property type="component" value="Unassembled WGS sequence"/>
</dbReference>
<dbReference type="InterPro" id="IPR050775">
    <property type="entry name" value="FAD-binding_Monooxygenases"/>
</dbReference>
<dbReference type="Gene3D" id="3.50.50.60">
    <property type="entry name" value="FAD/NAD(P)-binding domain"/>
    <property type="match status" value="2"/>
</dbReference>
<evidence type="ECO:0000256" key="3">
    <source>
        <dbReference type="ARBA" id="ARBA00022630"/>
    </source>
</evidence>
<organism evidence="7 8">
    <name type="scientific">Truncatella angustata</name>
    <dbReference type="NCBI Taxonomy" id="152316"/>
    <lineage>
        <taxon>Eukaryota</taxon>
        <taxon>Fungi</taxon>
        <taxon>Dikarya</taxon>
        <taxon>Ascomycota</taxon>
        <taxon>Pezizomycotina</taxon>
        <taxon>Sordariomycetes</taxon>
        <taxon>Xylariomycetidae</taxon>
        <taxon>Amphisphaeriales</taxon>
        <taxon>Sporocadaceae</taxon>
        <taxon>Truncatella</taxon>
    </lineage>
</organism>
<dbReference type="EMBL" id="JAGPXC010000004">
    <property type="protein sequence ID" value="KAH6654508.1"/>
    <property type="molecule type" value="Genomic_DNA"/>
</dbReference>
<dbReference type="PANTHER" id="PTHR43098:SF2">
    <property type="entry name" value="FAD-BINDING MONOOXYGENASE AUSB-RELATED"/>
    <property type="match status" value="1"/>
</dbReference>
<evidence type="ECO:0000256" key="5">
    <source>
        <dbReference type="ARBA" id="ARBA00022857"/>
    </source>
</evidence>
<dbReference type="Pfam" id="PF13450">
    <property type="entry name" value="NAD_binding_8"/>
    <property type="match status" value="1"/>
</dbReference>
<evidence type="ECO:0000256" key="1">
    <source>
        <dbReference type="ARBA" id="ARBA00001974"/>
    </source>
</evidence>
<dbReference type="AlphaFoldDB" id="A0A9P8ULR3"/>
<keyword evidence="3" id="KW-0285">Flavoprotein</keyword>
<accession>A0A9P8ULR3</accession>
<keyword evidence="6" id="KW-0560">Oxidoreductase</keyword>
<dbReference type="GeneID" id="70126873"/>
<dbReference type="Pfam" id="PF00743">
    <property type="entry name" value="FMO-like"/>
    <property type="match status" value="1"/>
</dbReference>
<dbReference type="GO" id="GO:0050661">
    <property type="term" value="F:NADP binding"/>
    <property type="evidence" value="ECO:0007669"/>
    <property type="project" value="InterPro"/>
</dbReference>
<name>A0A9P8ULR3_9PEZI</name>
<gene>
    <name evidence="7" type="ORF">BKA67DRAFT_518121</name>
</gene>
<dbReference type="RefSeq" id="XP_045958778.1">
    <property type="nucleotide sequence ID" value="XM_046097981.1"/>
</dbReference>
<comment type="cofactor">
    <cofactor evidence="1">
        <name>FAD</name>
        <dbReference type="ChEBI" id="CHEBI:57692"/>
    </cofactor>
</comment>
<evidence type="ECO:0000313" key="8">
    <source>
        <dbReference type="Proteomes" id="UP000758603"/>
    </source>
</evidence>
<reference evidence="7" key="1">
    <citation type="journal article" date="2021" name="Nat. Commun.">
        <title>Genetic determinants of endophytism in the Arabidopsis root mycobiome.</title>
        <authorList>
            <person name="Mesny F."/>
            <person name="Miyauchi S."/>
            <person name="Thiergart T."/>
            <person name="Pickel B."/>
            <person name="Atanasova L."/>
            <person name="Karlsson M."/>
            <person name="Huettel B."/>
            <person name="Barry K.W."/>
            <person name="Haridas S."/>
            <person name="Chen C."/>
            <person name="Bauer D."/>
            <person name="Andreopoulos W."/>
            <person name="Pangilinan J."/>
            <person name="LaButti K."/>
            <person name="Riley R."/>
            <person name="Lipzen A."/>
            <person name="Clum A."/>
            <person name="Drula E."/>
            <person name="Henrissat B."/>
            <person name="Kohler A."/>
            <person name="Grigoriev I.V."/>
            <person name="Martin F.M."/>
            <person name="Hacquard S."/>
        </authorList>
    </citation>
    <scope>NUCLEOTIDE SEQUENCE</scope>
    <source>
        <strain evidence="7">MPI-SDFR-AT-0073</strain>
    </source>
</reference>
<dbReference type="InterPro" id="IPR020946">
    <property type="entry name" value="Flavin_mOase-like"/>
</dbReference>
<dbReference type="OrthoDB" id="66881at2759"/>
<evidence type="ECO:0008006" key="9">
    <source>
        <dbReference type="Google" id="ProtNLM"/>
    </source>
</evidence>
<keyword evidence="5" id="KW-0521">NADP</keyword>
<keyword evidence="4" id="KW-0274">FAD</keyword>
<evidence type="ECO:0000256" key="4">
    <source>
        <dbReference type="ARBA" id="ARBA00022827"/>
    </source>
</evidence>
<dbReference type="GO" id="GO:0004499">
    <property type="term" value="F:N,N-dimethylaniline monooxygenase activity"/>
    <property type="evidence" value="ECO:0007669"/>
    <property type="project" value="InterPro"/>
</dbReference>
<proteinExistence type="inferred from homology"/>
<comment type="similarity">
    <text evidence="2">Belongs to the FAD-binding monooxygenase family.</text>
</comment>
<comment type="caution">
    <text evidence="7">The sequence shown here is derived from an EMBL/GenBank/DDBJ whole genome shotgun (WGS) entry which is preliminary data.</text>
</comment>
<dbReference type="GO" id="GO:0050660">
    <property type="term" value="F:flavin adenine dinucleotide binding"/>
    <property type="evidence" value="ECO:0007669"/>
    <property type="project" value="InterPro"/>
</dbReference>
<evidence type="ECO:0000313" key="7">
    <source>
        <dbReference type="EMBL" id="KAH6654508.1"/>
    </source>
</evidence>
<dbReference type="PANTHER" id="PTHR43098">
    <property type="entry name" value="L-ORNITHINE N(5)-MONOOXYGENASE-RELATED"/>
    <property type="match status" value="1"/>
</dbReference>
<dbReference type="SUPFAM" id="SSF51905">
    <property type="entry name" value="FAD/NAD(P)-binding domain"/>
    <property type="match status" value="1"/>
</dbReference>
<keyword evidence="8" id="KW-1185">Reference proteome</keyword>
<dbReference type="InterPro" id="IPR036188">
    <property type="entry name" value="FAD/NAD-bd_sf"/>
</dbReference>
<sequence length="648" mass="71611">MAATVDVTDAQLAQQKFMEEAAKRKRADGMAQFQELHFSSEDRLRHLVDDPFADHAALDKLPWPIKSGDRIKFLILGAGMGGILNAVRLIQHGFHAEQIRIVEVAGGIGGTWYWNRYPGLHCDVEAYVYLPMLEETGYMPSKKYASGKEIRSYLVNLVKQFGLEDRIMFRTQANGVQWSEELRAWRADLATRHGASGKEETQFSIDAEFVLLATGLFPRPQVPKLPGLTGFEGVMFHTARWNYDVTGGSSETEFPVMEKLKGKKVGVIGTGATAIQIIPEVAKYAEELFVFQRTPSQVNTRGQKDTNPEYWQKTIAAKKGWQKYRQENLAENIALGAPEDHENLVDDEWSKLKAYCAIVGSDQFGHVSPEKVPEHIETMLARDAEHNAKVRARVAEEVQDRETAAALTPWYPTWCKRPTFSDIYLDTYNKRHVHLINTNGKGVESATPNGIVANGREYPVDILIFSTGYRGPGVASGNPAARTGIEIVGRGTSMTEKWTSLGPSSLHGCATNGFPNLFWMGPSQCGATANFGHVLDVLSTHAAQIIKAGHDRVGGPQKSGVVIEVSEEAEQTWGMRVAQGAAFLGSVFVCTPGYLTNEGEALQMSQAPEEMMKSAKAGPWPDGMLRYIRELEEWRADGKLHGVEVSVA</sequence>
<evidence type="ECO:0000256" key="2">
    <source>
        <dbReference type="ARBA" id="ARBA00010139"/>
    </source>
</evidence>